<name>A0A2N6VJZ9_9MICO</name>
<proteinExistence type="predicted"/>
<accession>A0A2N6VJZ9</accession>
<dbReference type="Gene3D" id="3.40.50.880">
    <property type="match status" value="1"/>
</dbReference>
<dbReference type="EMBL" id="PNHK01000060">
    <property type="protein sequence ID" value="PMD04446.1"/>
    <property type="molecule type" value="Genomic_DNA"/>
</dbReference>
<evidence type="ECO:0000259" key="1">
    <source>
        <dbReference type="Pfam" id="PF00117"/>
    </source>
</evidence>
<dbReference type="PROSITE" id="PS51273">
    <property type="entry name" value="GATASE_TYPE_1"/>
    <property type="match status" value="1"/>
</dbReference>
<dbReference type="Pfam" id="PF00117">
    <property type="entry name" value="GATase"/>
    <property type="match status" value="1"/>
</dbReference>
<evidence type="ECO:0000313" key="2">
    <source>
        <dbReference type="EMBL" id="PMD04446.1"/>
    </source>
</evidence>
<evidence type="ECO:0000313" key="3">
    <source>
        <dbReference type="Proteomes" id="UP000235598"/>
    </source>
</evidence>
<dbReference type="InterPro" id="IPR029062">
    <property type="entry name" value="Class_I_gatase-like"/>
</dbReference>
<protein>
    <submittedName>
        <fullName evidence="2">Anthranilate synthase component II</fullName>
    </submittedName>
</protein>
<feature type="non-terminal residue" evidence="2">
    <location>
        <position position="1"/>
    </location>
</feature>
<feature type="domain" description="Glutamine amidotransferase" evidence="1">
    <location>
        <begin position="1"/>
        <end position="25"/>
    </location>
</feature>
<dbReference type="Proteomes" id="UP000235598">
    <property type="component" value="Unassembled WGS sequence"/>
</dbReference>
<comment type="caution">
    <text evidence="2">The sequence shown here is derived from an EMBL/GenBank/DDBJ whole genome shotgun (WGS) entry which is preliminary data.</text>
</comment>
<gene>
    <name evidence="2" type="ORF">CJ199_12040</name>
</gene>
<dbReference type="AlphaFoldDB" id="A0A2N6VJZ9"/>
<reference evidence="2 3" key="1">
    <citation type="submission" date="2017-09" db="EMBL/GenBank/DDBJ databases">
        <title>Bacterial strain isolated from the female urinary microbiota.</title>
        <authorList>
            <person name="Thomas-White K."/>
            <person name="Kumar N."/>
            <person name="Forster S."/>
            <person name="Putonti C."/>
            <person name="Lawley T."/>
            <person name="Wolfe A.J."/>
        </authorList>
    </citation>
    <scope>NUCLEOTIDE SEQUENCE [LARGE SCALE GENOMIC DNA]</scope>
    <source>
        <strain evidence="2 3">UMB1301</strain>
    </source>
</reference>
<dbReference type="SUPFAM" id="SSF52317">
    <property type="entry name" value="Class I glutamine amidotransferase-like"/>
    <property type="match status" value="1"/>
</dbReference>
<dbReference type="InterPro" id="IPR017926">
    <property type="entry name" value="GATASE"/>
</dbReference>
<feature type="non-terminal residue" evidence="2">
    <location>
        <position position="27"/>
    </location>
</feature>
<sequence>PLHGVQFHPESVLTQSGYTMVANFLAA</sequence>
<organism evidence="2 3">
    <name type="scientific">Brevibacterium paucivorans</name>
    <dbReference type="NCBI Taxonomy" id="170994"/>
    <lineage>
        <taxon>Bacteria</taxon>
        <taxon>Bacillati</taxon>
        <taxon>Actinomycetota</taxon>
        <taxon>Actinomycetes</taxon>
        <taxon>Micrococcales</taxon>
        <taxon>Brevibacteriaceae</taxon>
        <taxon>Brevibacterium</taxon>
    </lineage>
</organism>